<dbReference type="Proteomes" id="UP000324176">
    <property type="component" value="Unassembled WGS sequence"/>
</dbReference>
<dbReference type="OrthoDB" id="6712325at2"/>
<feature type="chain" id="PRO_5035990363" evidence="1">
    <location>
        <begin position="22"/>
        <end position="141"/>
    </location>
</feature>
<dbReference type="AlphaFoldDB" id="A0A0F7KED1"/>
<sequence>MRTIKIILFIVICAFMSSVYAQFSQDITKEMTKASQEAVAGYKKHGVYGMIEKVARCYSRLSDKMLYCSYIDLASKYIELTASQARGYPPSQFFSDESFSDRTSEIFEKAGLDNGQGDILLKIISPEINKLVDIELSKSTG</sequence>
<keyword evidence="4" id="KW-1185">Reference proteome</keyword>
<dbReference type="EMBL" id="CP011451">
    <property type="protein sequence ID" value="AKH37189.1"/>
    <property type="molecule type" value="Genomic_DNA"/>
</dbReference>
<evidence type="ECO:0000313" key="4">
    <source>
        <dbReference type="Proteomes" id="UP000034156"/>
    </source>
</evidence>
<gene>
    <name evidence="2" type="ORF">AAW31_04135</name>
    <name evidence="3" type="ORF">BCL69_10017</name>
</gene>
<dbReference type="RefSeq" id="WP_046849283.1">
    <property type="nucleotide sequence ID" value="NZ_CP011451.1"/>
</dbReference>
<evidence type="ECO:0000313" key="3">
    <source>
        <dbReference type="EMBL" id="TYP94477.1"/>
    </source>
</evidence>
<feature type="signal peptide" evidence="1">
    <location>
        <begin position="1"/>
        <end position="21"/>
    </location>
</feature>
<reference evidence="4" key="1">
    <citation type="submission" date="2015-05" db="EMBL/GenBank/DDBJ databases">
        <title>Draft genome of Nitrosomonas communis strain Nm2.</title>
        <authorList>
            <person name="Kozlowski J.A."/>
            <person name="Kits K.D."/>
            <person name="Stein L.Y."/>
        </authorList>
    </citation>
    <scope>NUCLEOTIDE SEQUENCE [LARGE SCALE GENOMIC DNA]</scope>
    <source>
        <strain evidence="4">Nm2</strain>
    </source>
</reference>
<name>A0A0F7KED1_9PROT</name>
<proteinExistence type="predicted"/>
<organism evidence="2 4">
    <name type="scientific">Nitrosomonas communis</name>
    <dbReference type="NCBI Taxonomy" id="44574"/>
    <lineage>
        <taxon>Bacteria</taxon>
        <taxon>Pseudomonadati</taxon>
        <taxon>Pseudomonadota</taxon>
        <taxon>Betaproteobacteria</taxon>
        <taxon>Nitrosomonadales</taxon>
        <taxon>Nitrosomonadaceae</taxon>
        <taxon>Nitrosomonas</taxon>
    </lineage>
</organism>
<reference evidence="2 4" key="2">
    <citation type="journal article" date="2016" name="Genome Announc.">
        <title>Genome Sequence of Nitrosomonas communis Strain Nm2, a Mesophilic Ammonia-Oxidizing Bacterium Isolated from Mediterranean Soil.</title>
        <authorList>
            <person name="Kozlowski J.A."/>
            <person name="Kits K.D."/>
            <person name="Stein L.Y."/>
        </authorList>
    </citation>
    <scope>NUCLEOTIDE SEQUENCE [LARGE SCALE GENOMIC DNA]</scope>
    <source>
        <strain evidence="2 4">Nm2</strain>
    </source>
</reference>
<dbReference type="EMBL" id="VNHT01000001">
    <property type="protein sequence ID" value="TYP94477.1"/>
    <property type="molecule type" value="Genomic_DNA"/>
</dbReference>
<protein>
    <submittedName>
        <fullName evidence="2">Uncharacterized protein</fullName>
    </submittedName>
</protein>
<dbReference type="KEGG" id="nco:AAW31_04135"/>
<evidence type="ECO:0000313" key="2">
    <source>
        <dbReference type="EMBL" id="AKH37189.1"/>
    </source>
</evidence>
<dbReference type="Proteomes" id="UP000034156">
    <property type="component" value="Chromosome"/>
</dbReference>
<dbReference type="PATRIC" id="fig|44574.3.peg.989"/>
<evidence type="ECO:0000256" key="1">
    <source>
        <dbReference type="SAM" id="SignalP"/>
    </source>
</evidence>
<evidence type="ECO:0000313" key="5">
    <source>
        <dbReference type="Proteomes" id="UP000324176"/>
    </source>
</evidence>
<reference evidence="3 5" key="3">
    <citation type="submission" date="2019-07" db="EMBL/GenBank/DDBJ databases">
        <title>Active sludge and wastewater microbial communities from Klosterneuburg, Austria.</title>
        <authorList>
            <person name="Wagner M."/>
        </authorList>
    </citation>
    <scope>NUCLEOTIDE SEQUENCE [LARGE SCALE GENOMIC DNA]</scope>
    <source>
        <strain evidence="3 5">Nm2</strain>
    </source>
</reference>
<keyword evidence="1" id="KW-0732">Signal</keyword>
<accession>A0A0F7KED1</accession>